<dbReference type="AlphaFoldDB" id="A0A0G1U992"/>
<dbReference type="CDD" id="cd10148">
    <property type="entry name" value="CsoR-like_DUF156"/>
    <property type="match status" value="1"/>
</dbReference>
<dbReference type="GO" id="GO:0046872">
    <property type="term" value="F:metal ion binding"/>
    <property type="evidence" value="ECO:0007669"/>
    <property type="project" value="InterPro"/>
</dbReference>
<dbReference type="InterPro" id="IPR003735">
    <property type="entry name" value="Metal_Tscrpt_repr"/>
</dbReference>
<accession>A0A0G1U992</accession>
<proteinExistence type="predicted"/>
<sequence>MDHTHHHVSHRLKIARGHLDKVIQMVEEGQYCIDILTQSQAVQAALKETDALILEDHLKNCVADAVRGGSASARDTAVSEVVKVFRKNRA</sequence>
<comment type="caution">
    <text evidence="1">The sequence shown here is derived from an EMBL/GenBank/DDBJ whole genome shotgun (WGS) entry which is preliminary data.</text>
</comment>
<dbReference type="InterPro" id="IPR038390">
    <property type="entry name" value="Metal_Tscrpt_repr_sf"/>
</dbReference>
<dbReference type="Pfam" id="PF02583">
    <property type="entry name" value="Trns_repr_metal"/>
    <property type="match status" value="1"/>
</dbReference>
<organism evidence="1 2">
    <name type="scientific">Candidatus Amesbacteria bacterium GW2011_GWC1_48_10</name>
    <dbReference type="NCBI Taxonomy" id="1618365"/>
    <lineage>
        <taxon>Bacteria</taxon>
        <taxon>Candidatus Amesiibacteriota</taxon>
    </lineage>
</organism>
<dbReference type="GO" id="GO:0003677">
    <property type="term" value="F:DNA binding"/>
    <property type="evidence" value="ECO:0007669"/>
    <property type="project" value="InterPro"/>
</dbReference>
<gene>
    <name evidence="1" type="ORF">UY22_C0051G0004</name>
</gene>
<evidence type="ECO:0008006" key="3">
    <source>
        <dbReference type="Google" id="ProtNLM"/>
    </source>
</evidence>
<dbReference type="EMBL" id="LCPE01000051">
    <property type="protein sequence ID" value="KKU90682.1"/>
    <property type="molecule type" value="Genomic_DNA"/>
</dbReference>
<evidence type="ECO:0000313" key="2">
    <source>
        <dbReference type="Proteomes" id="UP000034877"/>
    </source>
</evidence>
<evidence type="ECO:0000313" key="1">
    <source>
        <dbReference type="EMBL" id="KKU90682.1"/>
    </source>
</evidence>
<protein>
    <recommendedName>
        <fullName evidence="3">Transcriptional regulator</fullName>
    </recommendedName>
</protein>
<dbReference type="PANTHER" id="PTHR33677">
    <property type="entry name" value="TRANSCRIPTIONAL REPRESSOR FRMR-RELATED"/>
    <property type="match status" value="1"/>
</dbReference>
<name>A0A0G1U992_9BACT</name>
<reference evidence="1 2" key="1">
    <citation type="journal article" date="2015" name="Nature">
        <title>rRNA introns, odd ribosomes, and small enigmatic genomes across a large radiation of phyla.</title>
        <authorList>
            <person name="Brown C.T."/>
            <person name="Hug L.A."/>
            <person name="Thomas B.C."/>
            <person name="Sharon I."/>
            <person name="Castelle C.J."/>
            <person name="Singh A."/>
            <person name="Wilkins M.J."/>
            <person name="Williams K.H."/>
            <person name="Banfield J.F."/>
        </authorList>
    </citation>
    <scope>NUCLEOTIDE SEQUENCE [LARGE SCALE GENOMIC DNA]</scope>
</reference>
<dbReference type="Gene3D" id="1.20.58.1000">
    <property type="entry name" value="Metal-sensitive repressor, helix protomer"/>
    <property type="match status" value="1"/>
</dbReference>
<dbReference type="GO" id="GO:0045892">
    <property type="term" value="P:negative regulation of DNA-templated transcription"/>
    <property type="evidence" value="ECO:0007669"/>
    <property type="project" value="UniProtKB-ARBA"/>
</dbReference>
<dbReference type="Proteomes" id="UP000034877">
    <property type="component" value="Unassembled WGS sequence"/>
</dbReference>